<protein>
    <submittedName>
        <fullName evidence="2">Uncharacterized protein</fullName>
    </submittedName>
</protein>
<organism evidence="2 3">
    <name type="scientific">Chryseobacterium camelliae</name>
    <dbReference type="NCBI Taxonomy" id="1265445"/>
    <lineage>
        <taxon>Bacteria</taxon>
        <taxon>Pseudomonadati</taxon>
        <taxon>Bacteroidota</taxon>
        <taxon>Flavobacteriia</taxon>
        <taxon>Flavobacteriales</taxon>
        <taxon>Weeksellaceae</taxon>
        <taxon>Chryseobacterium group</taxon>
        <taxon>Chryseobacterium</taxon>
    </lineage>
</organism>
<feature type="signal peptide" evidence="1">
    <location>
        <begin position="1"/>
        <end position="18"/>
    </location>
</feature>
<proteinExistence type="predicted"/>
<accession>A0ABU0TEY0</accession>
<dbReference type="RefSeq" id="WP_307446692.1">
    <property type="nucleotide sequence ID" value="NZ_JAUTAL010000001.1"/>
</dbReference>
<evidence type="ECO:0000313" key="3">
    <source>
        <dbReference type="Proteomes" id="UP001225072"/>
    </source>
</evidence>
<evidence type="ECO:0000256" key="1">
    <source>
        <dbReference type="SAM" id="SignalP"/>
    </source>
</evidence>
<keyword evidence="1" id="KW-0732">Signal</keyword>
<dbReference type="EMBL" id="JAUTAL010000001">
    <property type="protein sequence ID" value="MDQ1095624.1"/>
    <property type="molecule type" value="Genomic_DNA"/>
</dbReference>
<comment type="caution">
    <text evidence="2">The sequence shown here is derived from an EMBL/GenBank/DDBJ whole genome shotgun (WGS) entry which is preliminary data.</text>
</comment>
<name>A0ABU0TEY0_9FLAO</name>
<gene>
    <name evidence="2" type="ORF">QE404_000771</name>
</gene>
<dbReference type="Proteomes" id="UP001225072">
    <property type="component" value="Unassembled WGS sequence"/>
</dbReference>
<keyword evidence="3" id="KW-1185">Reference proteome</keyword>
<feature type="chain" id="PRO_5045881607" evidence="1">
    <location>
        <begin position="19"/>
        <end position="81"/>
    </location>
</feature>
<evidence type="ECO:0000313" key="2">
    <source>
        <dbReference type="EMBL" id="MDQ1095624.1"/>
    </source>
</evidence>
<reference evidence="2 3" key="1">
    <citation type="submission" date="2023-07" db="EMBL/GenBank/DDBJ databases">
        <title>Functional and genomic diversity of the sorghum phyllosphere microbiome.</title>
        <authorList>
            <person name="Shade A."/>
        </authorList>
    </citation>
    <scope>NUCLEOTIDE SEQUENCE [LARGE SCALE GENOMIC DNA]</scope>
    <source>
        <strain evidence="2 3">SORGH_AS_1064</strain>
    </source>
</reference>
<sequence length="81" mass="8634">MKKTFLSAGIILSSLVYSQIGINNNTPKATLDVTTKTTDGSKPEGMIAPRLTGDQIKSADASYGTDQKGKLIGIKLKQAHR</sequence>